<feature type="compositionally biased region" description="Acidic residues" evidence="2">
    <location>
        <begin position="644"/>
        <end position="653"/>
    </location>
</feature>
<evidence type="ECO:0000256" key="2">
    <source>
        <dbReference type="SAM" id="MobiDB-lite"/>
    </source>
</evidence>
<dbReference type="Pfam" id="PF24681">
    <property type="entry name" value="Kelch_KLHDC2_KLHL20_DRC7"/>
    <property type="match status" value="1"/>
</dbReference>
<dbReference type="InterPro" id="IPR006652">
    <property type="entry name" value="Kelch_1"/>
</dbReference>
<dbReference type="GeneID" id="92208153"/>
<feature type="compositionally biased region" description="Basic and acidic residues" evidence="2">
    <location>
        <begin position="654"/>
        <end position="674"/>
    </location>
</feature>
<feature type="compositionally biased region" description="Basic and acidic residues" evidence="2">
    <location>
        <begin position="87"/>
        <end position="107"/>
    </location>
</feature>
<feature type="compositionally biased region" description="Basic and acidic residues" evidence="2">
    <location>
        <begin position="539"/>
        <end position="551"/>
    </location>
</feature>
<feature type="region of interest" description="Disordered" evidence="2">
    <location>
        <begin position="1174"/>
        <end position="1224"/>
    </location>
</feature>
<feature type="coiled-coil region" evidence="1">
    <location>
        <begin position="1228"/>
        <end position="1262"/>
    </location>
</feature>
<keyword evidence="1" id="KW-0175">Coiled coil</keyword>
<feature type="coiled-coil region" evidence="1">
    <location>
        <begin position="918"/>
        <end position="1011"/>
    </location>
</feature>
<dbReference type="InterPro" id="IPR015915">
    <property type="entry name" value="Kelch-typ_b-propeller"/>
</dbReference>
<feature type="compositionally biased region" description="Acidic residues" evidence="2">
    <location>
        <begin position="783"/>
        <end position="799"/>
    </location>
</feature>
<feature type="compositionally biased region" description="Low complexity" evidence="2">
    <location>
        <begin position="52"/>
        <end position="63"/>
    </location>
</feature>
<name>A0ABP0ZM58_9ASCO</name>
<dbReference type="EMBL" id="OZ022407">
    <property type="protein sequence ID" value="CAK9438733.1"/>
    <property type="molecule type" value="Genomic_DNA"/>
</dbReference>
<sequence length="1262" mass="141335">MGRFKFGKKAIQQQQDAERAGSPPVLTESQQQNLDKKRKSRIKSSTTAAADFLSSPPRSPSSSFKRRSFTSKLSAHSASPANRHQHAFVEDDGVHDGVHDEPIDADHHHPHHVVSPLAKKTMPSIQEPLPYPQSADVGAVGLNSPSYNRKPLPRAATAVAGVSSPWNRFKIFDSPFPRYRHAASSITSDKNELFIMGGLKEGSVFGDTWKIVPQEGHDGEVLSYIAENIEIANNNSPPARVGHSSVLCGNAFIIYGGDTVETDEDGFPDNNFYLFNINNNKYTIPAHIQNKPNGRYGHTLGVISLNNSSSRLYLFGGQLENDVFNDLYYFELNSFKSPKASWKLVYPLNNFKPPPLTNHSMSVHDNKIYVFGGVYNNERVSNDLWVFDPEEEKWTQVETTGTVPLPVNEHSSCVVNDKLYIYGGNDFSGIIYSALYVLDLNTMVWFKLAESAEENGPGPRCGHSMTFLPKYNKIIIMGGDKNDYIAREPDNFDTYETFNGVEVGTMIYELDTATVDQFMAEPVENAKKPRKMAASAAPKESEFGGRYDRHARSFSAGPEDYATPRASPPPDTRHDFQEQEPHSSSPPPSAAAGAAGAGAAGAAGAKTVDHFDHDGLTSPYNNKELITPQDTPVETTNGHFSDIKDDDIEDEEPQYERRMSLDPRFGREEIKEEPVSNGVSGAGVAAAFAAAGAAGAAAGHTDAIAHDSDNDTIGKSPPVLTSRAFNDHSYTQESHYPEDNDESHYMNQTTYEKKESYYNDEDAESHYNQRDSTYYQQSHYNEEQEQEEAAAEAETETETEAPLRGFGITAPKLQPVEKSSTSSSTENDAKVKKIIAELTNELVQLKQSTKEQMQKATEKIELLEQQNADKQASHERDVKNYTQQLHQQDSMIAELKSSLDPSAWDPEAPTPKGNLSDLTKYRLERLELNNKLVYLEQENENMKKKLGEFEPFMNNQIGQLDKFQKVIKVQEDQIDKLTDQVRDQQSLNREINDWKAKFQNLELEYANYKAIHNDDQLDLEGHEELNEDGASISDKSILSRAKSRKDISSRLENLVSIWNAKQLQQQSETGREVSPAVLTPENNPVVAKLQSQVDALIRIGKQNDETSSIEIENLRKELESKLLTVRNLEENYKESLQSVKNTSKALKLNQDELNHQRHLMEKLTRENNELRMYKRASSKRNAALSSATPSSNFDEGSGFATPKESDDDEDDDDDEEPVISSAHYNMKIKDLEADLYILKQERDQLKDNVTSLQKQLYLATNK</sequence>
<evidence type="ECO:0000313" key="4">
    <source>
        <dbReference type="Proteomes" id="UP001497383"/>
    </source>
</evidence>
<feature type="compositionally biased region" description="Polar residues" evidence="2">
    <location>
        <begin position="770"/>
        <end position="779"/>
    </location>
</feature>
<feature type="compositionally biased region" description="Basic and acidic residues" evidence="2">
    <location>
        <begin position="571"/>
        <end position="581"/>
    </location>
</feature>
<feature type="region of interest" description="Disordered" evidence="2">
    <location>
        <begin position="1"/>
        <end position="116"/>
    </location>
</feature>
<feature type="coiled-coil region" evidence="1">
    <location>
        <begin position="835"/>
        <end position="873"/>
    </location>
</feature>
<dbReference type="RefSeq" id="XP_066829895.1">
    <property type="nucleotide sequence ID" value="XM_066973013.1"/>
</dbReference>
<feature type="compositionally biased region" description="Polar residues" evidence="2">
    <location>
        <begin position="817"/>
        <end position="826"/>
    </location>
</feature>
<feature type="coiled-coil region" evidence="1">
    <location>
        <begin position="1111"/>
        <end position="1166"/>
    </location>
</feature>
<feature type="compositionally biased region" description="Polar residues" evidence="2">
    <location>
        <begin position="1179"/>
        <end position="1194"/>
    </location>
</feature>
<dbReference type="SUPFAM" id="SSF117281">
    <property type="entry name" value="Kelch motif"/>
    <property type="match status" value="1"/>
</dbReference>
<dbReference type="Gene3D" id="2.120.10.80">
    <property type="entry name" value="Kelch-type beta propeller"/>
    <property type="match status" value="2"/>
</dbReference>
<gene>
    <name evidence="3" type="ORF">LODBEIA_P29570</name>
</gene>
<protein>
    <submittedName>
        <fullName evidence="3">Uncharacterized protein</fullName>
    </submittedName>
</protein>
<organism evidence="3 4">
    <name type="scientific">Lodderomyces beijingensis</name>
    <dbReference type="NCBI Taxonomy" id="1775926"/>
    <lineage>
        <taxon>Eukaryota</taxon>
        <taxon>Fungi</taxon>
        <taxon>Dikarya</taxon>
        <taxon>Ascomycota</taxon>
        <taxon>Saccharomycotina</taxon>
        <taxon>Pichiomycetes</taxon>
        <taxon>Debaryomycetaceae</taxon>
        <taxon>Candida/Lodderomyces clade</taxon>
        <taxon>Lodderomyces</taxon>
    </lineage>
</organism>
<reference evidence="3 4" key="1">
    <citation type="submission" date="2024-03" db="EMBL/GenBank/DDBJ databases">
        <authorList>
            <person name="Brejova B."/>
        </authorList>
    </citation>
    <scope>NUCLEOTIDE SEQUENCE [LARGE SCALE GENOMIC DNA]</scope>
    <source>
        <strain evidence="3 4">CBS 14171</strain>
    </source>
</reference>
<feature type="compositionally biased region" description="Polar residues" evidence="2">
    <location>
        <begin position="628"/>
        <end position="639"/>
    </location>
</feature>
<feature type="compositionally biased region" description="Basic and acidic residues" evidence="2">
    <location>
        <begin position="735"/>
        <end position="744"/>
    </location>
</feature>
<evidence type="ECO:0000256" key="1">
    <source>
        <dbReference type="SAM" id="Coils"/>
    </source>
</evidence>
<evidence type="ECO:0000313" key="3">
    <source>
        <dbReference type="EMBL" id="CAK9438733.1"/>
    </source>
</evidence>
<feature type="region of interest" description="Disordered" evidence="2">
    <location>
        <begin position="731"/>
        <end position="828"/>
    </location>
</feature>
<keyword evidence="4" id="KW-1185">Reference proteome</keyword>
<proteinExistence type="predicted"/>
<dbReference type="SMART" id="SM00612">
    <property type="entry name" value="Kelch"/>
    <property type="match status" value="2"/>
</dbReference>
<accession>A0ABP0ZM58</accession>
<dbReference type="PANTHER" id="PTHR23244">
    <property type="entry name" value="KELCH REPEAT DOMAIN"/>
    <property type="match status" value="1"/>
</dbReference>
<dbReference type="PANTHER" id="PTHR23244:SF471">
    <property type="entry name" value="GUANINE NUCLEOTIDE-BINDING PROTEIN SUBUNIT BETA 1-RELATED"/>
    <property type="match status" value="1"/>
</dbReference>
<feature type="compositionally biased region" description="Acidic residues" evidence="2">
    <location>
        <begin position="1205"/>
        <end position="1217"/>
    </location>
</feature>
<feature type="region of interest" description="Disordered" evidence="2">
    <location>
        <begin position="525"/>
        <end position="678"/>
    </location>
</feature>
<dbReference type="Proteomes" id="UP001497383">
    <property type="component" value="Chromosome 3"/>
</dbReference>